<dbReference type="PANTHER" id="PTHR45947:SF3">
    <property type="entry name" value="SULFOQUINOVOSYL TRANSFERASE SQD2"/>
    <property type="match status" value="1"/>
</dbReference>
<proteinExistence type="predicted"/>
<dbReference type="AlphaFoldDB" id="A0A9Q3W0X0"/>
<feature type="domain" description="Glycosyltransferase subfamily 4-like N-terminal" evidence="1">
    <location>
        <begin position="15"/>
        <end position="174"/>
    </location>
</feature>
<dbReference type="EMBL" id="JAJVKT010000008">
    <property type="protein sequence ID" value="MCE7508625.1"/>
    <property type="molecule type" value="Genomic_DNA"/>
</dbReference>
<accession>A0A9Q3W0X0</accession>
<name>A0A9Q3W0X0_9GAMM</name>
<dbReference type="Pfam" id="PF13439">
    <property type="entry name" value="Glyco_transf_4"/>
    <property type="match status" value="1"/>
</dbReference>
<protein>
    <submittedName>
        <fullName evidence="2">Glycosyltransferase</fullName>
        <ecNumber evidence="2">2.4.-.-</ecNumber>
    </submittedName>
</protein>
<dbReference type="InterPro" id="IPR050194">
    <property type="entry name" value="Glycosyltransferase_grp1"/>
</dbReference>
<dbReference type="RefSeq" id="WP_233925733.1">
    <property type="nucleotide sequence ID" value="NZ_CP136538.1"/>
</dbReference>
<evidence type="ECO:0000313" key="2">
    <source>
        <dbReference type="EMBL" id="MCE7508625.1"/>
    </source>
</evidence>
<evidence type="ECO:0000313" key="3">
    <source>
        <dbReference type="Proteomes" id="UP001107961"/>
    </source>
</evidence>
<evidence type="ECO:0000259" key="1">
    <source>
        <dbReference type="Pfam" id="PF13439"/>
    </source>
</evidence>
<dbReference type="Proteomes" id="UP001107961">
    <property type="component" value="Unassembled WGS sequence"/>
</dbReference>
<dbReference type="SUPFAM" id="SSF53756">
    <property type="entry name" value="UDP-Glycosyltransferase/glycogen phosphorylase"/>
    <property type="match status" value="1"/>
</dbReference>
<dbReference type="InterPro" id="IPR028098">
    <property type="entry name" value="Glyco_trans_4-like_N"/>
</dbReference>
<dbReference type="PANTHER" id="PTHR45947">
    <property type="entry name" value="SULFOQUINOVOSYL TRANSFERASE SQD2"/>
    <property type="match status" value="1"/>
</dbReference>
<keyword evidence="3" id="KW-1185">Reference proteome</keyword>
<dbReference type="Pfam" id="PF13692">
    <property type="entry name" value="Glyco_trans_1_4"/>
    <property type="match status" value="1"/>
</dbReference>
<gene>
    <name evidence="2" type="ORF">LZG35_08245</name>
</gene>
<dbReference type="GeneID" id="94686964"/>
<dbReference type="EC" id="2.4.-.-" evidence="2"/>
<sequence>MRVVDTTLFYAQSSGGVHTYVDSKRKGLLARDMEHKVVYPGAETVLQGDFIQLPALNLPMAPGFRFPTRVGLWSHIVAGLQPDLIEAGDPYTPAWAARRAARMLDVPAVAFYHSDLITLLHNRISPVLDGATRAYVRKLYDGFDLVLSPSRVMAERLWDCGLHNVEIQPLGVDAHVFHPNRADPLARARLGLGEHERLLVFAGRGSQEKHLPVLFDALRELGSGYHLLLIGTGPQPEAPGNATVFEHFMPAAEVAAWLASSDALLHAGDQETFGLVALEAMASAIPVICADGGALPEVVPEDCGLRVPPHDGVAMAAAVRVLFEEHDPVAMGERARRHVEAEHGWDKVVDSLVRHYRRLIGARPETRISEHHGPQT</sequence>
<reference evidence="2" key="1">
    <citation type="submission" date="2022-01" db="EMBL/GenBank/DDBJ databases">
        <authorList>
            <person name="Karlyshev A.V."/>
            <person name="Jaspars M."/>
        </authorList>
    </citation>
    <scope>NUCLEOTIDE SEQUENCE</scope>
    <source>
        <strain evidence="2">AGSA3-2</strain>
    </source>
</reference>
<keyword evidence="2" id="KW-0808">Transferase</keyword>
<comment type="caution">
    <text evidence="2">The sequence shown here is derived from an EMBL/GenBank/DDBJ whole genome shotgun (WGS) entry which is preliminary data.</text>
</comment>
<keyword evidence="2" id="KW-0328">Glycosyltransferase</keyword>
<dbReference type="GO" id="GO:0016757">
    <property type="term" value="F:glycosyltransferase activity"/>
    <property type="evidence" value="ECO:0007669"/>
    <property type="project" value="UniProtKB-KW"/>
</dbReference>
<organism evidence="2 3">
    <name type="scientific">Alloalcanivorax xenomutans</name>
    <dbReference type="NCBI Taxonomy" id="1094342"/>
    <lineage>
        <taxon>Bacteria</taxon>
        <taxon>Pseudomonadati</taxon>
        <taxon>Pseudomonadota</taxon>
        <taxon>Gammaproteobacteria</taxon>
        <taxon>Oceanospirillales</taxon>
        <taxon>Alcanivoracaceae</taxon>
        <taxon>Alloalcanivorax</taxon>
    </lineage>
</organism>
<dbReference type="Gene3D" id="3.40.50.2000">
    <property type="entry name" value="Glycogen Phosphorylase B"/>
    <property type="match status" value="2"/>
</dbReference>